<organism evidence="2 3">
    <name type="scientific">Streptomyces zagrosensis</name>
    <dbReference type="NCBI Taxonomy" id="1042984"/>
    <lineage>
        <taxon>Bacteria</taxon>
        <taxon>Bacillati</taxon>
        <taxon>Actinomycetota</taxon>
        <taxon>Actinomycetes</taxon>
        <taxon>Kitasatosporales</taxon>
        <taxon>Streptomycetaceae</taxon>
        <taxon>Streptomyces</taxon>
    </lineage>
</organism>
<dbReference type="EMBL" id="JACHJL010000009">
    <property type="protein sequence ID" value="MBB5936858.1"/>
    <property type="molecule type" value="Genomic_DNA"/>
</dbReference>
<dbReference type="RefSeq" id="WP_184573400.1">
    <property type="nucleotide sequence ID" value="NZ_JACHJL010000009.1"/>
</dbReference>
<dbReference type="AlphaFoldDB" id="A0A7W9UZC5"/>
<name>A0A7W9UZC5_9ACTN</name>
<evidence type="ECO:0000313" key="2">
    <source>
        <dbReference type="EMBL" id="MBB5936858.1"/>
    </source>
</evidence>
<feature type="domain" description="DUF397" evidence="1">
    <location>
        <begin position="4"/>
        <end position="58"/>
    </location>
</feature>
<evidence type="ECO:0000313" key="3">
    <source>
        <dbReference type="Proteomes" id="UP000588098"/>
    </source>
</evidence>
<evidence type="ECO:0000259" key="1">
    <source>
        <dbReference type="Pfam" id="PF04149"/>
    </source>
</evidence>
<reference evidence="2 3" key="1">
    <citation type="submission" date="2020-08" db="EMBL/GenBank/DDBJ databases">
        <title>Genomic Encyclopedia of Type Strains, Phase III (KMG-III): the genomes of soil and plant-associated and newly described type strains.</title>
        <authorList>
            <person name="Whitman W."/>
        </authorList>
    </citation>
    <scope>NUCLEOTIDE SEQUENCE [LARGE SCALE GENOMIC DNA]</scope>
    <source>
        <strain evidence="2 3">CECT 8305</strain>
    </source>
</reference>
<proteinExistence type="predicted"/>
<sequence>MSELRWQKSSYSGGGTSGECVEVAPGPDGLLHIRESDAPDVTLVVSGVVWGAFLRGIKAG</sequence>
<protein>
    <recommendedName>
        <fullName evidence="1">DUF397 domain-containing protein</fullName>
    </recommendedName>
</protein>
<accession>A0A7W9UZC5</accession>
<dbReference type="Proteomes" id="UP000588098">
    <property type="component" value="Unassembled WGS sequence"/>
</dbReference>
<keyword evidence="3" id="KW-1185">Reference proteome</keyword>
<dbReference type="Pfam" id="PF04149">
    <property type="entry name" value="DUF397"/>
    <property type="match status" value="1"/>
</dbReference>
<gene>
    <name evidence="2" type="ORF">FHS42_003935</name>
</gene>
<comment type="caution">
    <text evidence="2">The sequence shown here is derived from an EMBL/GenBank/DDBJ whole genome shotgun (WGS) entry which is preliminary data.</text>
</comment>
<dbReference type="InterPro" id="IPR007278">
    <property type="entry name" value="DUF397"/>
</dbReference>